<keyword evidence="6" id="KW-1185">Reference proteome</keyword>
<dbReference type="InterPro" id="IPR001031">
    <property type="entry name" value="Thioesterase"/>
</dbReference>
<evidence type="ECO:0000256" key="3">
    <source>
        <dbReference type="SAM" id="MobiDB-lite"/>
    </source>
</evidence>
<evidence type="ECO:0000313" key="6">
    <source>
        <dbReference type="Proteomes" id="UP001164963"/>
    </source>
</evidence>
<gene>
    <name evidence="5" type="ORF">NEH16_28240</name>
</gene>
<dbReference type="SMART" id="SM00824">
    <property type="entry name" value="PKS_TE"/>
    <property type="match status" value="1"/>
</dbReference>
<comment type="similarity">
    <text evidence="1">Belongs to the thioesterase family.</text>
</comment>
<organism evidence="5 6">
    <name type="scientific">Streptomyces drozdowiczii</name>
    <dbReference type="NCBI Taxonomy" id="202862"/>
    <lineage>
        <taxon>Bacteria</taxon>
        <taxon>Bacillati</taxon>
        <taxon>Actinomycetota</taxon>
        <taxon>Actinomycetes</taxon>
        <taxon>Kitasatosporales</taxon>
        <taxon>Streptomycetaceae</taxon>
        <taxon>Streptomyces</taxon>
    </lineage>
</organism>
<evidence type="ECO:0000256" key="1">
    <source>
        <dbReference type="ARBA" id="ARBA00007169"/>
    </source>
</evidence>
<dbReference type="GO" id="GO:0016787">
    <property type="term" value="F:hydrolase activity"/>
    <property type="evidence" value="ECO:0007669"/>
    <property type="project" value="UniProtKB-KW"/>
</dbReference>
<dbReference type="PANTHER" id="PTHR11487:SF0">
    <property type="entry name" value="S-ACYL FATTY ACID SYNTHASE THIOESTERASE, MEDIUM CHAIN"/>
    <property type="match status" value="1"/>
</dbReference>
<keyword evidence="2 5" id="KW-0378">Hydrolase</keyword>
<evidence type="ECO:0000313" key="5">
    <source>
        <dbReference type="EMBL" id="UZK57456.1"/>
    </source>
</evidence>
<reference evidence="5" key="1">
    <citation type="journal article" date="2022" name="Front. Microbiol.">
        <title>Mirubactin C rescues the lethal effect of cell wall biosynthesis mutations in Bacillus subtilis.</title>
        <authorList>
            <person name="Kepplinger B."/>
            <person name="Wen X."/>
            <person name="Tyler A.R."/>
            <person name="Kim B.Y."/>
            <person name="Brown J."/>
            <person name="Banks P."/>
            <person name="Dashti Y."/>
            <person name="Mackenzie E.S."/>
            <person name="Wills C."/>
            <person name="Kawai Y."/>
            <person name="Waldron K.J."/>
            <person name="Allenby N.E.E."/>
            <person name="Wu L.J."/>
            <person name="Hall M.J."/>
            <person name="Errington J."/>
        </authorList>
    </citation>
    <scope>NUCLEOTIDE SEQUENCE</scope>
    <source>
        <strain evidence="5">MDA8-470</strain>
    </source>
</reference>
<feature type="domain" description="Thioesterase TesA-like" evidence="4">
    <location>
        <begin position="34"/>
        <end position="250"/>
    </location>
</feature>
<feature type="compositionally biased region" description="Basic and acidic residues" evidence="3">
    <location>
        <begin position="1"/>
        <end position="10"/>
    </location>
</feature>
<evidence type="ECO:0000259" key="4">
    <source>
        <dbReference type="SMART" id="SM00824"/>
    </source>
</evidence>
<proteinExistence type="inferred from homology"/>
<feature type="region of interest" description="Disordered" evidence="3">
    <location>
        <begin position="1"/>
        <end position="20"/>
    </location>
</feature>
<accession>A0ABY6Q051</accession>
<dbReference type="InterPro" id="IPR020802">
    <property type="entry name" value="TesA-like"/>
</dbReference>
<dbReference type="SUPFAM" id="SSF53474">
    <property type="entry name" value="alpha/beta-Hydrolases"/>
    <property type="match status" value="1"/>
</dbReference>
<dbReference type="Proteomes" id="UP001164963">
    <property type="component" value="Chromosome"/>
</dbReference>
<dbReference type="Gene3D" id="3.40.50.1820">
    <property type="entry name" value="alpha/beta hydrolase"/>
    <property type="match status" value="1"/>
</dbReference>
<dbReference type="RefSeq" id="WP_265545759.1">
    <property type="nucleotide sequence ID" value="NZ_CP098740.1"/>
</dbReference>
<name>A0ABY6Q051_9ACTN</name>
<dbReference type="PANTHER" id="PTHR11487">
    <property type="entry name" value="THIOESTERASE"/>
    <property type="match status" value="1"/>
</dbReference>
<sequence length="265" mass="27886">MHKQETEEAGRGAGARPETWLRRYHPTDARAELVCFPHAGGAAGFWRPLSEAVRHALDVRAVQYPGRQDRYREEPLDDLHRLADLIAEALAAGPAPAGPRVLLGHSMGASLAHEVALRLSGVPGQEVAALMVSGRRAPSCLGSGRPETDEALLARVRELGGTDPAVLAHPELLDVILPALRADYAAVAGYVPGGGLLSCPVVALTGDGDPEVAPDDVGPWRETTTGPFAMRVLTGGHFFLNDHLPAVSELAVSLSAAPARGPLSR</sequence>
<dbReference type="InterPro" id="IPR029058">
    <property type="entry name" value="AB_hydrolase_fold"/>
</dbReference>
<protein>
    <submittedName>
        <fullName evidence="5">Alpha/beta fold hydrolase</fullName>
    </submittedName>
</protein>
<dbReference type="Pfam" id="PF00975">
    <property type="entry name" value="Thioesterase"/>
    <property type="match status" value="1"/>
</dbReference>
<dbReference type="EMBL" id="CP098740">
    <property type="protein sequence ID" value="UZK57456.1"/>
    <property type="molecule type" value="Genomic_DNA"/>
</dbReference>
<evidence type="ECO:0000256" key="2">
    <source>
        <dbReference type="ARBA" id="ARBA00022801"/>
    </source>
</evidence>
<dbReference type="InterPro" id="IPR012223">
    <property type="entry name" value="TEII"/>
</dbReference>